<protein>
    <submittedName>
        <fullName evidence="1">Uncharacterized protein</fullName>
    </submittedName>
</protein>
<organism evidence="1 2">
    <name type="scientific">Streptomyces alkaliphilus</name>
    <dbReference type="NCBI Taxonomy" id="1472722"/>
    <lineage>
        <taxon>Bacteria</taxon>
        <taxon>Bacillati</taxon>
        <taxon>Actinomycetota</taxon>
        <taxon>Actinomycetes</taxon>
        <taxon>Kitasatosporales</taxon>
        <taxon>Streptomycetaceae</taxon>
        <taxon>Streptomyces</taxon>
    </lineage>
</organism>
<gene>
    <name evidence="1" type="ORF">FNQ90_05265</name>
</gene>
<reference evidence="2" key="1">
    <citation type="submission" date="2019-10" db="EMBL/GenBank/DDBJ databases">
        <title>Streptomyces sp. nov., a novel actinobacterium isolated from alkaline environment.</title>
        <authorList>
            <person name="Golinska P."/>
        </authorList>
    </citation>
    <scope>NUCLEOTIDE SEQUENCE [LARGE SCALE GENOMIC DNA]</scope>
    <source>
        <strain evidence="2">DSM 42118</strain>
    </source>
</reference>
<dbReference type="Proteomes" id="UP000538929">
    <property type="component" value="Unassembled WGS sequence"/>
</dbReference>
<sequence length="91" mass="9644">MSNSGGAWKVFVPLLGSVADWPEHRWPAGGPIPNPAARLEVLAGLGYEPLPGAAWRWEECPAASAEPDDPRAAVDLIAAIDLRERCGEVAT</sequence>
<name>A0A7W3TAZ2_9ACTN</name>
<dbReference type="InterPro" id="IPR046270">
    <property type="entry name" value="DUF6303"/>
</dbReference>
<keyword evidence="2" id="KW-1185">Reference proteome</keyword>
<accession>A0A7W3TAZ2</accession>
<evidence type="ECO:0000313" key="2">
    <source>
        <dbReference type="Proteomes" id="UP000538929"/>
    </source>
</evidence>
<dbReference type="AlphaFoldDB" id="A0A7W3TAZ2"/>
<dbReference type="EMBL" id="VKHT01000088">
    <property type="protein sequence ID" value="MBB0243531.1"/>
    <property type="molecule type" value="Genomic_DNA"/>
</dbReference>
<comment type="caution">
    <text evidence="1">The sequence shown here is derived from an EMBL/GenBank/DDBJ whole genome shotgun (WGS) entry which is preliminary data.</text>
</comment>
<dbReference type="Pfam" id="PF19820">
    <property type="entry name" value="DUF6303"/>
    <property type="match status" value="1"/>
</dbReference>
<evidence type="ECO:0000313" key="1">
    <source>
        <dbReference type="EMBL" id="MBB0243531.1"/>
    </source>
</evidence>
<proteinExistence type="predicted"/>